<dbReference type="RefSeq" id="WP_136378734.1">
    <property type="nucleotide sequence ID" value="NZ_SLUB01000007.1"/>
</dbReference>
<evidence type="ECO:0000256" key="2">
    <source>
        <dbReference type="ARBA" id="ARBA00022448"/>
    </source>
</evidence>
<proteinExistence type="inferred from homology"/>
<feature type="transmembrane region" description="Helical" evidence="7">
    <location>
        <begin position="26"/>
        <end position="47"/>
    </location>
</feature>
<dbReference type="OrthoDB" id="9810086at2"/>
<comment type="subcellular location">
    <subcellularLocation>
        <location evidence="1 7">Cell membrane</location>
        <topology evidence="1 7">Multi-pass membrane protein</topology>
    </subcellularLocation>
</comment>
<comment type="similarity">
    <text evidence="7">Belongs to the binding-protein-dependent transport system permease family.</text>
</comment>
<dbReference type="InterPro" id="IPR035906">
    <property type="entry name" value="MetI-like_sf"/>
</dbReference>
<keyword evidence="10" id="KW-1185">Reference proteome</keyword>
<evidence type="ECO:0000256" key="3">
    <source>
        <dbReference type="ARBA" id="ARBA00022475"/>
    </source>
</evidence>
<feature type="transmembrane region" description="Helical" evidence="7">
    <location>
        <begin position="193"/>
        <end position="214"/>
    </location>
</feature>
<name>A0A4S3PVQ4_9BACI</name>
<dbReference type="CDD" id="cd06261">
    <property type="entry name" value="TM_PBP2"/>
    <property type="match status" value="1"/>
</dbReference>
<evidence type="ECO:0000256" key="5">
    <source>
        <dbReference type="ARBA" id="ARBA00022989"/>
    </source>
</evidence>
<comment type="caution">
    <text evidence="9">The sequence shown here is derived from an EMBL/GenBank/DDBJ whole genome shotgun (WGS) entry which is preliminary data.</text>
</comment>
<organism evidence="9 10">
    <name type="scientific">Bacillus timonensis</name>
    <dbReference type="NCBI Taxonomy" id="1033734"/>
    <lineage>
        <taxon>Bacteria</taxon>
        <taxon>Bacillati</taxon>
        <taxon>Bacillota</taxon>
        <taxon>Bacilli</taxon>
        <taxon>Bacillales</taxon>
        <taxon>Bacillaceae</taxon>
        <taxon>Bacillus</taxon>
    </lineage>
</organism>
<dbReference type="PROSITE" id="PS50928">
    <property type="entry name" value="ABC_TM1"/>
    <property type="match status" value="1"/>
</dbReference>
<feature type="transmembrane region" description="Helical" evidence="7">
    <location>
        <begin position="149"/>
        <end position="172"/>
    </location>
</feature>
<keyword evidence="5 7" id="KW-1133">Transmembrane helix</keyword>
<feature type="transmembrane region" description="Helical" evidence="7">
    <location>
        <begin position="118"/>
        <end position="137"/>
    </location>
</feature>
<evidence type="ECO:0000313" key="9">
    <source>
        <dbReference type="EMBL" id="THE13798.1"/>
    </source>
</evidence>
<dbReference type="Pfam" id="PF00528">
    <property type="entry name" value="BPD_transp_1"/>
    <property type="match status" value="1"/>
</dbReference>
<keyword evidence="2 7" id="KW-0813">Transport</keyword>
<evidence type="ECO:0000259" key="8">
    <source>
        <dbReference type="PROSITE" id="PS50928"/>
    </source>
</evidence>
<dbReference type="EMBL" id="SLUB01000007">
    <property type="protein sequence ID" value="THE13798.1"/>
    <property type="molecule type" value="Genomic_DNA"/>
</dbReference>
<dbReference type="InterPro" id="IPR000515">
    <property type="entry name" value="MetI-like"/>
</dbReference>
<keyword evidence="3" id="KW-1003">Cell membrane</keyword>
<evidence type="ECO:0000313" key="10">
    <source>
        <dbReference type="Proteomes" id="UP000306477"/>
    </source>
</evidence>
<dbReference type="Proteomes" id="UP000306477">
    <property type="component" value="Unassembled WGS sequence"/>
</dbReference>
<accession>A0A4S3PVQ4</accession>
<dbReference type="SUPFAM" id="SSF161098">
    <property type="entry name" value="MetI-like"/>
    <property type="match status" value="1"/>
</dbReference>
<sequence length="306" mass="34470">MKIKPKKSSKIVETKSDRIFDITNKILVWFFIIIIMYPLIYIVSASISNPSFVNSGEMWLFPKDITFEGFQRVFESKDIWIGYRNTIFYTLLGTFINLAVTLPCAYALSRTELVGKGVIMGMLIFTMFFDGGLVPTYLLVRDLGMVNTIWAMVIPSAASVWNIIVTMTFFKVTIPRGLEEAAEVDGASVFRTFFQIVLPLSAPIIAVMALFYGVGHWNQYFGALIYLTDRELFPLQLILREILIQQEIATEIMMQGGNIEAIGEQARIASIVKYAVMIVSAAPLLIAYPFLQRFFLKGVMIGSVKG</sequence>
<feature type="transmembrane region" description="Helical" evidence="7">
    <location>
        <begin position="271"/>
        <end position="291"/>
    </location>
</feature>
<dbReference type="GO" id="GO:0005886">
    <property type="term" value="C:plasma membrane"/>
    <property type="evidence" value="ECO:0007669"/>
    <property type="project" value="UniProtKB-SubCell"/>
</dbReference>
<dbReference type="PANTHER" id="PTHR43744:SF9">
    <property type="entry name" value="POLYGALACTURONAN_RHAMNOGALACTURONAN TRANSPORT SYSTEM PERMEASE PROTEIN YTCP"/>
    <property type="match status" value="1"/>
</dbReference>
<gene>
    <name evidence="9" type="ORF">E1I69_06210</name>
</gene>
<feature type="transmembrane region" description="Helical" evidence="7">
    <location>
        <begin position="87"/>
        <end position="106"/>
    </location>
</feature>
<reference evidence="9 10" key="1">
    <citation type="journal article" date="2019" name="Indoor Air">
        <title>Impacts of indoor surface finishes on bacterial viability.</title>
        <authorList>
            <person name="Hu J."/>
            <person name="Maamar S.B."/>
            <person name="Glawe A.J."/>
            <person name="Gottel N."/>
            <person name="Gilbert J.A."/>
            <person name="Hartmann E.M."/>
        </authorList>
    </citation>
    <scope>NUCLEOTIDE SEQUENCE [LARGE SCALE GENOMIC DNA]</scope>
    <source>
        <strain evidence="9 10">AF060A6</strain>
    </source>
</reference>
<dbReference type="Gene3D" id="1.10.3720.10">
    <property type="entry name" value="MetI-like"/>
    <property type="match status" value="1"/>
</dbReference>
<evidence type="ECO:0000256" key="1">
    <source>
        <dbReference type="ARBA" id="ARBA00004651"/>
    </source>
</evidence>
<evidence type="ECO:0000256" key="4">
    <source>
        <dbReference type="ARBA" id="ARBA00022692"/>
    </source>
</evidence>
<dbReference type="GO" id="GO:0055085">
    <property type="term" value="P:transmembrane transport"/>
    <property type="evidence" value="ECO:0007669"/>
    <property type="project" value="InterPro"/>
</dbReference>
<keyword evidence="4 7" id="KW-0812">Transmembrane</keyword>
<evidence type="ECO:0000256" key="6">
    <source>
        <dbReference type="ARBA" id="ARBA00023136"/>
    </source>
</evidence>
<dbReference type="AlphaFoldDB" id="A0A4S3PVQ4"/>
<evidence type="ECO:0000256" key="7">
    <source>
        <dbReference type="RuleBase" id="RU363032"/>
    </source>
</evidence>
<dbReference type="PANTHER" id="PTHR43744">
    <property type="entry name" value="ABC TRANSPORTER PERMEASE PROTEIN MG189-RELATED-RELATED"/>
    <property type="match status" value="1"/>
</dbReference>
<protein>
    <submittedName>
        <fullName evidence="9">Carbohydrate ABC transporter permease</fullName>
    </submittedName>
</protein>
<keyword evidence="6 7" id="KW-0472">Membrane</keyword>
<feature type="domain" description="ABC transmembrane type-1" evidence="8">
    <location>
        <begin position="83"/>
        <end position="280"/>
    </location>
</feature>